<dbReference type="Pfam" id="PF00023">
    <property type="entry name" value="Ank"/>
    <property type="match status" value="1"/>
</dbReference>
<dbReference type="GO" id="GO:0085020">
    <property type="term" value="P:protein K6-linked ubiquitination"/>
    <property type="evidence" value="ECO:0007669"/>
    <property type="project" value="TreeGrafter"/>
</dbReference>
<feature type="repeat" description="ANK" evidence="3">
    <location>
        <begin position="128"/>
        <end position="155"/>
    </location>
</feature>
<dbReference type="PRINTS" id="PR01415">
    <property type="entry name" value="ANKYRIN"/>
</dbReference>
<evidence type="ECO:0000313" key="4">
    <source>
        <dbReference type="Proteomes" id="UP001318040"/>
    </source>
</evidence>
<dbReference type="CTD" id="51239"/>
<feature type="repeat" description="ANK" evidence="3">
    <location>
        <begin position="95"/>
        <end position="127"/>
    </location>
</feature>
<keyword evidence="1" id="KW-0677">Repeat</keyword>
<evidence type="ECO:0000256" key="1">
    <source>
        <dbReference type="ARBA" id="ARBA00022737"/>
    </source>
</evidence>
<evidence type="ECO:0000256" key="3">
    <source>
        <dbReference type="PROSITE-ProRule" id="PRU00023"/>
    </source>
</evidence>
<dbReference type="Gene3D" id="1.25.40.20">
    <property type="entry name" value="Ankyrin repeat-containing domain"/>
    <property type="match status" value="1"/>
</dbReference>
<keyword evidence="4" id="KW-1185">Reference proteome</keyword>
<dbReference type="Pfam" id="PF12796">
    <property type="entry name" value="Ank_2"/>
    <property type="match status" value="1"/>
</dbReference>
<dbReference type="AlphaFoldDB" id="A0AAJ7SW25"/>
<keyword evidence="2 3" id="KW-0040">ANK repeat</keyword>
<evidence type="ECO:0000256" key="2">
    <source>
        <dbReference type="ARBA" id="ARBA00023043"/>
    </source>
</evidence>
<dbReference type="KEGG" id="pmrn:116940258"/>
<dbReference type="Proteomes" id="UP001318040">
    <property type="component" value="Chromosome 8"/>
</dbReference>
<dbReference type="InterPro" id="IPR036770">
    <property type="entry name" value="Ankyrin_rpt-contain_sf"/>
</dbReference>
<name>A0AAJ7SW25_PETMA</name>
<dbReference type="PROSITE" id="PS50088">
    <property type="entry name" value="ANK_REPEAT"/>
    <property type="match status" value="3"/>
</dbReference>
<dbReference type="PROSITE" id="PS50297">
    <property type="entry name" value="ANK_REP_REGION"/>
    <property type="match status" value="3"/>
</dbReference>
<protein>
    <submittedName>
        <fullName evidence="5">Ankyrin repeat domain-containing protein 39</fullName>
    </submittedName>
</protein>
<dbReference type="GO" id="GO:0070531">
    <property type="term" value="C:BRCA1-A complex"/>
    <property type="evidence" value="ECO:0007669"/>
    <property type="project" value="TreeGrafter"/>
</dbReference>
<accession>A0AAJ7SW25</accession>
<dbReference type="RefSeq" id="XP_032805668.1">
    <property type="nucleotide sequence ID" value="XM_032949777.1"/>
</dbReference>
<dbReference type="PANTHER" id="PTHR24171">
    <property type="entry name" value="ANKYRIN REPEAT DOMAIN-CONTAINING PROTEIN 39-RELATED"/>
    <property type="match status" value="1"/>
</dbReference>
<dbReference type="PANTHER" id="PTHR24171:SF9">
    <property type="entry name" value="ANKYRIN REPEAT DOMAIN-CONTAINING PROTEIN 39"/>
    <property type="match status" value="1"/>
</dbReference>
<dbReference type="GO" id="GO:0004842">
    <property type="term" value="F:ubiquitin-protein transferase activity"/>
    <property type="evidence" value="ECO:0007669"/>
    <property type="project" value="TreeGrafter"/>
</dbReference>
<sequence length="183" mass="19498">MSGHRCPHASCCHLEPAPTGVHQTLDEMDFERGIWSAAGEGDLDRVVSQLKKGTDPNKTDASGYTALHYASRNGHEAVCRALLSHGALVNAQTPGGATALSRAAYCGHGTIVSLLFKHGADCRLRDSDGMTALHKVAEGGHLSVCKLLVQQQPDLKDIVDNKCRKACDLLKEDSELKALLSTG</sequence>
<dbReference type="SMART" id="SM00248">
    <property type="entry name" value="ANK"/>
    <property type="match status" value="3"/>
</dbReference>
<dbReference type="SUPFAM" id="SSF48403">
    <property type="entry name" value="Ankyrin repeat"/>
    <property type="match status" value="1"/>
</dbReference>
<dbReference type="GO" id="GO:0031436">
    <property type="term" value="C:BRCA1-BARD1 complex"/>
    <property type="evidence" value="ECO:0007669"/>
    <property type="project" value="TreeGrafter"/>
</dbReference>
<reference evidence="5" key="1">
    <citation type="submission" date="2025-08" db="UniProtKB">
        <authorList>
            <consortium name="RefSeq"/>
        </authorList>
    </citation>
    <scope>IDENTIFICATION</scope>
    <source>
        <tissue evidence="5">Sperm</tissue>
    </source>
</reference>
<gene>
    <name evidence="5" type="primary">ANKRD39</name>
</gene>
<proteinExistence type="predicted"/>
<organism evidence="4 5">
    <name type="scientific">Petromyzon marinus</name>
    <name type="common">Sea lamprey</name>
    <dbReference type="NCBI Taxonomy" id="7757"/>
    <lineage>
        <taxon>Eukaryota</taxon>
        <taxon>Metazoa</taxon>
        <taxon>Chordata</taxon>
        <taxon>Craniata</taxon>
        <taxon>Vertebrata</taxon>
        <taxon>Cyclostomata</taxon>
        <taxon>Hyperoartia</taxon>
        <taxon>Petromyzontiformes</taxon>
        <taxon>Petromyzontidae</taxon>
        <taxon>Petromyzon</taxon>
    </lineage>
</organism>
<dbReference type="InterPro" id="IPR002110">
    <property type="entry name" value="Ankyrin_rpt"/>
</dbReference>
<feature type="repeat" description="ANK" evidence="3">
    <location>
        <begin position="62"/>
        <end position="94"/>
    </location>
</feature>
<evidence type="ECO:0000313" key="5">
    <source>
        <dbReference type="RefSeq" id="XP_032805668.1"/>
    </source>
</evidence>